<evidence type="ECO:0000256" key="1">
    <source>
        <dbReference type="SAM" id="MobiDB-lite"/>
    </source>
</evidence>
<dbReference type="GO" id="GO:0003677">
    <property type="term" value="F:DNA binding"/>
    <property type="evidence" value="ECO:0007669"/>
    <property type="project" value="TreeGrafter"/>
</dbReference>
<dbReference type="Pfam" id="PF26019">
    <property type="entry name" value="HTH_TIMELESS"/>
    <property type="match status" value="1"/>
</dbReference>
<feature type="region of interest" description="Disordered" evidence="1">
    <location>
        <begin position="644"/>
        <end position="756"/>
    </location>
</feature>
<dbReference type="GO" id="GO:0043111">
    <property type="term" value="P:replication fork arrest"/>
    <property type="evidence" value="ECO:0007669"/>
    <property type="project" value="TreeGrafter"/>
</dbReference>
<feature type="compositionally biased region" description="Polar residues" evidence="1">
    <location>
        <begin position="657"/>
        <end position="667"/>
    </location>
</feature>
<evidence type="ECO:0000313" key="3">
    <source>
        <dbReference type="Proteomes" id="UP001497525"/>
    </source>
</evidence>
<protein>
    <recommendedName>
        <fullName evidence="4">Timeless</fullName>
    </recommendedName>
</protein>
<evidence type="ECO:0008006" key="4">
    <source>
        <dbReference type="Google" id="ProtNLM"/>
    </source>
</evidence>
<proteinExistence type="predicted"/>
<dbReference type="EMBL" id="CAXLJL010000179">
    <property type="protein sequence ID" value="CAL5134216.1"/>
    <property type="molecule type" value="Genomic_DNA"/>
</dbReference>
<feature type="compositionally biased region" description="Basic residues" evidence="1">
    <location>
        <begin position="672"/>
        <end position="682"/>
    </location>
</feature>
<organism evidence="2 3">
    <name type="scientific">Calicophoron daubneyi</name>
    <name type="common">Rumen fluke</name>
    <name type="synonym">Paramphistomum daubneyi</name>
    <dbReference type="NCBI Taxonomy" id="300641"/>
    <lineage>
        <taxon>Eukaryota</taxon>
        <taxon>Metazoa</taxon>
        <taxon>Spiralia</taxon>
        <taxon>Lophotrochozoa</taxon>
        <taxon>Platyhelminthes</taxon>
        <taxon>Trematoda</taxon>
        <taxon>Digenea</taxon>
        <taxon>Plagiorchiida</taxon>
        <taxon>Pronocephalata</taxon>
        <taxon>Paramphistomoidea</taxon>
        <taxon>Paramphistomidae</taxon>
        <taxon>Calicophoron</taxon>
    </lineage>
</organism>
<dbReference type="InterPro" id="IPR044998">
    <property type="entry name" value="Timeless"/>
</dbReference>
<reference evidence="2" key="1">
    <citation type="submission" date="2024-06" db="EMBL/GenBank/DDBJ databases">
        <authorList>
            <person name="Liu X."/>
            <person name="Lenzi L."/>
            <person name="Haldenby T S."/>
            <person name="Uol C."/>
        </authorList>
    </citation>
    <scope>NUCLEOTIDE SEQUENCE</scope>
</reference>
<evidence type="ECO:0000313" key="2">
    <source>
        <dbReference type="EMBL" id="CAL5134216.1"/>
    </source>
</evidence>
<sequence>MNYRELILSDKRGGGTNRRAVYASRRLDLAVAAYREFLTCLGRMIRVEPADRIPDFQLNETQESVEEQMRVQANAAETIMANIFYVSEYQEVYPMLLRDYNEAIQSREYLKNLIEGAHLFIGLLSDRIKNGNQKLLVRRTRVVRAKRHQRPHRSEPKATSEDDDEEPPELKAMRLQCQWESQLMLPLVDLLQNPANENGTSSEEEADEDGSRLFDAVSGSSEAKQLRSAVRRVQAALYAGHPHTALRLARRMWRLWPEVAPVSVNDEDPIFQDARSASLTPASVAVLSSLHKIHSTELEEEMEENEVQDDEDALNASVDDLYNEELGASDPEEGGVVVEKEETIDLNAFLLKFAHPQIVHAYTLLLADYASNSTFTNTALVHTIHRLAVRQKLPGSFFQLRLFYVFQRFIHDRTLSNSPEFKDLANLAKYILRKFFETLQKNPSVVVELLFFKSIKESFEVSKGYGTFDDSRKTIQWTEEQDDELTKLFEAYRHEPVSHGEDLADVLRKHFSDPSKTRRQIIARLITLGLVASLKQLKQLTVRSKVPRAPRLSRGGNESDKAEWTEEEILHLRSLFENHENSKTLLSDIMTDLTMDHELALRRQQQSEEDGTAEYEKISVPLLRPRRAVSAKMLELGLVTDKKSLGRNPRKRAPKSNLVSIDNNGSISVLRRPPKRQRRRKSSSSSEELGFGSDESEASFSDEGIASSPASVDRQSDSEELELGVTNEANLREADIEQPLVGTLPARSESGSDSEDRLEIVTQDLHSVSLESNQNTTEKLHRSGAISEEEFEDLPAEPKQMGKRRLLHLDSSSDDDLEDGALHVDTTGDIVPPETITISREDRVESSNLPDEDLPAEPKQMGKRRLLHLDSSSDDDSEDGALHVDTTGDIVPPETITISREDRVESSNLPEL</sequence>
<dbReference type="GO" id="GO:0006281">
    <property type="term" value="P:DNA repair"/>
    <property type="evidence" value="ECO:0007669"/>
    <property type="project" value="TreeGrafter"/>
</dbReference>
<comment type="caution">
    <text evidence="2">The sequence shown here is derived from an EMBL/GenBank/DDBJ whole genome shotgun (WGS) entry which is preliminary data.</text>
</comment>
<dbReference type="PANTHER" id="PTHR22940">
    <property type="entry name" value="TIMEOUT/TIMELESS-2"/>
    <property type="match status" value="1"/>
</dbReference>
<dbReference type="PANTHER" id="PTHR22940:SF4">
    <property type="entry name" value="PROTEIN TIMELESS HOMOLOG"/>
    <property type="match status" value="1"/>
</dbReference>
<feature type="compositionally biased region" description="Basic residues" evidence="1">
    <location>
        <begin position="140"/>
        <end position="151"/>
    </location>
</feature>
<dbReference type="Proteomes" id="UP001497525">
    <property type="component" value="Unassembled WGS sequence"/>
</dbReference>
<accession>A0AAV2TDU9</accession>
<dbReference type="AlphaFoldDB" id="A0AAV2TDU9"/>
<dbReference type="GO" id="GO:0031298">
    <property type="term" value="C:replication fork protection complex"/>
    <property type="evidence" value="ECO:0007669"/>
    <property type="project" value="TreeGrafter"/>
</dbReference>
<dbReference type="GO" id="GO:0000076">
    <property type="term" value="P:DNA replication checkpoint signaling"/>
    <property type="evidence" value="ECO:0007669"/>
    <property type="project" value="TreeGrafter"/>
</dbReference>
<name>A0AAV2TDU9_CALDB</name>
<gene>
    <name evidence="2" type="ORF">CDAUBV1_LOCUS7430</name>
</gene>
<feature type="region of interest" description="Disordered" evidence="1">
    <location>
        <begin position="770"/>
        <end position="912"/>
    </location>
</feature>
<feature type="region of interest" description="Disordered" evidence="1">
    <location>
        <begin position="140"/>
        <end position="169"/>
    </location>
</feature>